<sequence>MPLDRFVLILVIAIAAAGATIWLGAVVSASFVATPVAALALIPALLILYLLWRVLSDRLRNSEDDHYDRIDR</sequence>
<feature type="transmembrane region" description="Helical" evidence="1">
    <location>
        <begin position="7"/>
        <end position="25"/>
    </location>
</feature>
<dbReference type="Proteomes" id="UP000285908">
    <property type="component" value="Unassembled WGS sequence"/>
</dbReference>
<dbReference type="RefSeq" id="WP_127907357.1">
    <property type="nucleotide sequence ID" value="NZ_RQXX01000005.1"/>
</dbReference>
<evidence type="ECO:0000313" key="3">
    <source>
        <dbReference type="Proteomes" id="UP000285908"/>
    </source>
</evidence>
<reference evidence="2 3" key="1">
    <citation type="submission" date="2018-11" db="EMBL/GenBank/DDBJ databases">
        <title>Mesobaculum littorinae gen. nov., sp. nov., isolated from Littorina scabra that represents a novel genus of the order Rhodobacteraceae.</title>
        <authorList>
            <person name="Li F."/>
        </authorList>
    </citation>
    <scope>NUCLEOTIDE SEQUENCE [LARGE SCALE GENOMIC DNA]</scope>
    <source>
        <strain evidence="2 3">M0103</strain>
    </source>
</reference>
<keyword evidence="1" id="KW-1133">Transmembrane helix</keyword>
<accession>A0A438AEU8</accession>
<evidence type="ECO:0000256" key="1">
    <source>
        <dbReference type="SAM" id="Phobius"/>
    </source>
</evidence>
<keyword evidence="1" id="KW-0472">Membrane</keyword>
<dbReference type="EMBL" id="RQXX01000005">
    <property type="protein sequence ID" value="RVV97231.1"/>
    <property type="molecule type" value="Genomic_DNA"/>
</dbReference>
<comment type="caution">
    <text evidence="2">The sequence shown here is derived from an EMBL/GenBank/DDBJ whole genome shotgun (WGS) entry which is preliminary data.</text>
</comment>
<evidence type="ECO:0000313" key="2">
    <source>
        <dbReference type="EMBL" id="RVV97231.1"/>
    </source>
</evidence>
<organism evidence="2 3">
    <name type="scientific">Mesobaculum littorinae</name>
    <dbReference type="NCBI Taxonomy" id="2486419"/>
    <lineage>
        <taxon>Bacteria</taxon>
        <taxon>Pseudomonadati</taxon>
        <taxon>Pseudomonadota</taxon>
        <taxon>Alphaproteobacteria</taxon>
        <taxon>Rhodobacterales</taxon>
        <taxon>Roseobacteraceae</taxon>
        <taxon>Mesobaculum</taxon>
    </lineage>
</organism>
<name>A0A438AEU8_9RHOB</name>
<dbReference type="AlphaFoldDB" id="A0A438AEU8"/>
<keyword evidence="3" id="KW-1185">Reference proteome</keyword>
<feature type="transmembrane region" description="Helical" evidence="1">
    <location>
        <begin position="31"/>
        <end position="52"/>
    </location>
</feature>
<proteinExistence type="predicted"/>
<protein>
    <submittedName>
        <fullName evidence="2">Uncharacterized protein</fullName>
    </submittedName>
</protein>
<keyword evidence="1" id="KW-0812">Transmembrane</keyword>
<gene>
    <name evidence="2" type="ORF">EKE94_14535</name>
</gene>